<evidence type="ECO:0000313" key="2">
    <source>
        <dbReference type="EMBL" id="OGM02878.1"/>
    </source>
</evidence>
<organism evidence="2 3">
    <name type="scientific">Candidatus Woesebacteria bacterium GWA1_41_8</name>
    <dbReference type="NCBI Taxonomy" id="1802471"/>
    <lineage>
        <taxon>Bacteria</taxon>
        <taxon>Candidatus Woeseibacteriota</taxon>
    </lineage>
</organism>
<feature type="compositionally biased region" description="Basic and acidic residues" evidence="1">
    <location>
        <begin position="58"/>
        <end position="76"/>
    </location>
</feature>
<sequence>MELVSKKNTLLALSAILVVAYGYMAIRLNQGKPKVPNDTFQQEVSQMQNQSNSTEPESIEKDLDNTDFSDLDKELQNIDQELNSAQ</sequence>
<dbReference type="EMBL" id="MGFJ01000011">
    <property type="protein sequence ID" value="OGM02878.1"/>
    <property type="molecule type" value="Genomic_DNA"/>
</dbReference>
<dbReference type="STRING" id="1802471.A2115_00100"/>
<feature type="compositionally biased region" description="Polar residues" evidence="1">
    <location>
        <begin position="38"/>
        <end position="56"/>
    </location>
</feature>
<feature type="compositionally biased region" description="Polar residues" evidence="1">
    <location>
        <begin position="77"/>
        <end position="86"/>
    </location>
</feature>
<evidence type="ECO:0000313" key="3">
    <source>
        <dbReference type="Proteomes" id="UP000176198"/>
    </source>
</evidence>
<dbReference type="Proteomes" id="UP000176198">
    <property type="component" value="Unassembled WGS sequence"/>
</dbReference>
<reference evidence="2 3" key="1">
    <citation type="journal article" date="2016" name="Nat. Commun.">
        <title>Thousands of microbial genomes shed light on interconnected biogeochemical processes in an aquifer system.</title>
        <authorList>
            <person name="Anantharaman K."/>
            <person name="Brown C.T."/>
            <person name="Hug L.A."/>
            <person name="Sharon I."/>
            <person name="Castelle C.J."/>
            <person name="Probst A.J."/>
            <person name="Thomas B.C."/>
            <person name="Singh A."/>
            <person name="Wilkins M.J."/>
            <person name="Karaoz U."/>
            <person name="Brodie E.L."/>
            <person name="Williams K.H."/>
            <person name="Hubbard S.S."/>
            <person name="Banfield J.F."/>
        </authorList>
    </citation>
    <scope>NUCLEOTIDE SEQUENCE [LARGE SCALE GENOMIC DNA]</scope>
</reference>
<evidence type="ECO:0000256" key="1">
    <source>
        <dbReference type="SAM" id="MobiDB-lite"/>
    </source>
</evidence>
<name>A0A1F7WL71_9BACT</name>
<comment type="caution">
    <text evidence="2">The sequence shown here is derived from an EMBL/GenBank/DDBJ whole genome shotgun (WGS) entry which is preliminary data.</text>
</comment>
<dbReference type="AlphaFoldDB" id="A0A1F7WL71"/>
<protein>
    <submittedName>
        <fullName evidence="2">Uncharacterized protein</fullName>
    </submittedName>
</protein>
<accession>A0A1F7WL71</accession>
<feature type="region of interest" description="Disordered" evidence="1">
    <location>
        <begin position="34"/>
        <end position="86"/>
    </location>
</feature>
<gene>
    <name evidence="2" type="ORF">A2115_00100</name>
</gene>
<proteinExistence type="predicted"/>